<evidence type="ECO:0000313" key="3">
    <source>
        <dbReference type="EMBL" id="ACE06617.1"/>
    </source>
</evidence>
<dbReference type="HOGENOM" id="CLU_205101_0_0_10"/>
<dbReference type="eggNOG" id="ENOG5032Y0S">
    <property type="taxonomic scope" value="Bacteria"/>
</dbReference>
<dbReference type="RefSeq" id="WP_012473364.1">
    <property type="nucleotide sequence ID" value="NC_010830.1"/>
</dbReference>
<evidence type="ECO:0000256" key="2">
    <source>
        <dbReference type="ARBA" id="ARBA00008424"/>
    </source>
</evidence>
<organism evidence="3 4">
    <name type="scientific">Amoebophilus asiaticus (strain 5a2)</name>
    <dbReference type="NCBI Taxonomy" id="452471"/>
    <lineage>
        <taxon>Bacteria</taxon>
        <taxon>Pseudomonadati</taxon>
        <taxon>Bacteroidota</taxon>
        <taxon>Cytophagia</taxon>
        <taxon>Cytophagales</taxon>
        <taxon>Amoebophilaceae</taxon>
        <taxon>Candidatus Amoebophilus</taxon>
    </lineage>
</organism>
<evidence type="ECO:0008006" key="5">
    <source>
        <dbReference type="Google" id="ProtNLM"/>
    </source>
</evidence>
<dbReference type="KEGG" id="aas:Aasi_1305"/>
<gene>
    <name evidence="3" type="ordered locus">Aasi_1305</name>
</gene>
<dbReference type="GO" id="GO:0003677">
    <property type="term" value="F:DNA binding"/>
    <property type="evidence" value="ECO:0007669"/>
    <property type="project" value="InterPro"/>
</dbReference>
<dbReference type="AlphaFoldDB" id="B3ETR5"/>
<evidence type="ECO:0000313" key="4">
    <source>
        <dbReference type="Proteomes" id="UP000001227"/>
    </source>
</evidence>
<dbReference type="OrthoDB" id="9808717at2"/>
<name>B3ETR5_AMOA5</name>
<evidence type="ECO:0000256" key="1">
    <source>
        <dbReference type="ARBA" id="ARBA00002333"/>
    </source>
</evidence>
<sequence>MKEFENLLKHVKDLEEDFAKFYDKNNKAAGTRIRKGMLEIKQIAQRIRLEVQNRKNESTSA</sequence>
<keyword evidence="4" id="KW-1185">Reference proteome</keyword>
<dbReference type="Proteomes" id="UP000001227">
    <property type="component" value="Chromosome"/>
</dbReference>
<reference evidence="3 4" key="1">
    <citation type="journal article" date="2010" name="J. Bacteriol.">
        <title>The genome of the amoeba symbiont 'Candidatus Amoebophilus asiaticus' reveals common mechanisms for host cell interaction among amoeba-associated bacteria.</title>
        <authorList>
            <person name="Schmitz-Esser S."/>
            <person name="Tischler P."/>
            <person name="Arnold R."/>
            <person name="Montanaro J."/>
            <person name="Wagner M."/>
            <person name="Rattei T."/>
            <person name="Horn M."/>
        </authorList>
    </citation>
    <scope>NUCLEOTIDE SEQUENCE [LARGE SCALE GENOMIC DNA]</scope>
    <source>
        <strain evidence="3 4">5a2</strain>
    </source>
</reference>
<proteinExistence type="inferred from homology"/>
<dbReference type="STRING" id="452471.Aasi_1305"/>
<protein>
    <recommendedName>
        <fullName evidence="5">Histone H1-like protein Hc1</fullName>
    </recommendedName>
</protein>
<dbReference type="InterPro" id="IPR010886">
    <property type="entry name" value="Hc1"/>
</dbReference>
<dbReference type="Pfam" id="PF07432">
    <property type="entry name" value="Hc1"/>
    <property type="match status" value="1"/>
</dbReference>
<accession>B3ETR5</accession>
<comment type="function">
    <text evidence="1">Might have a role analogous to that of eukaryotic histone proteins.</text>
</comment>
<dbReference type="GO" id="GO:0030527">
    <property type="term" value="F:structural constituent of chromatin"/>
    <property type="evidence" value="ECO:0007669"/>
    <property type="project" value="InterPro"/>
</dbReference>
<dbReference type="EMBL" id="CP001102">
    <property type="protein sequence ID" value="ACE06617.1"/>
    <property type="molecule type" value="Genomic_DNA"/>
</dbReference>
<comment type="similarity">
    <text evidence="2">Belongs to the histone H1/H5 family. HCT subfamily.</text>
</comment>